<dbReference type="OrthoDB" id="9810247at2"/>
<dbReference type="InterPro" id="IPR029063">
    <property type="entry name" value="SAM-dependent_MTases_sf"/>
</dbReference>
<reference evidence="5 6" key="1">
    <citation type="submission" date="2019-07" db="EMBL/GenBank/DDBJ databases">
        <title>R&amp;d 2014.</title>
        <authorList>
            <person name="Klenk H.-P."/>
        </authorList>
    </citation>
    <scope>NUCLEOTIDE SEQUENCE [LARGE SCALE GENOMIC DNA]</scope>
    <source>
        <strain evidence="5 6">DSM 45764</strain>
    </source>
</reference>
<dbReference type="EMBL" id="VLKF01000001">
    <property type="protein sequence ID" value="TWH73033.1"/>
    <property type="molecule type" value="Genomic_DNA"/>
</dbReference>
<dbReference type="GO" id="GO:0008757">
    <property type="term" value="F:S-adenosylmethionine-dependent methyltransferase activity"/>
    <property type="evidence" value="ECO:0007669"/>
    <property type="project" value="InterPro"/>
</dbReference>
<dbReference type="CDD" id="cd02440">
    <property type="entry name" value="AdoMet_MTases"/>
    <property type="match status" value="1"/>
</dbReference>
<dbReference type="Proteomes" id="UP000321490">
    <property type="component" value="Unassembled WGS sequence"/>
</dbReference>
<dbReference type="GO" id="GO:0032259">
    <property type="term" value="P:methylation"/>
    <property type="evidence" value="ECO:0007669"/>
    <property type="project" value="UniProtKB-KW"/>
</dbReference>
<dbReference type="Pfam" id="PF08241">
    <property type="entry name" value="Methyltransf_11"/>
    <property type="match status" value="1"/>
</dbReference>
<keyword evidence="2 5" id="KW-0808">Transferase</keyword>
<comment type="caution">
    <text evidence="5">The sequence shown here is derived from an EMBL/GenBank/DDBJ whole genome shotgun (WGS) entry which is preliminary data.</text>
</comment>
<gene>
    <name evidence="5" type="ORF">JD78_01556</name>
</gene>
<dbReference type="InterPro" id="IPR013216">
    <property type="entry name" value="Methyltransf_11"/>
</dbReference>
<evidence type="ECO:0000313" key="6">
    <source>
        <dbReference type="Proteomes" id="UP000321490"/>
    </source>
</evidence>
<keyword evidence="3" id="KW-0949">S-adenosyl-L-methionine</keyword>
<dbReference type="InterPro" id="IPR050508">
    <property type="entry name" value="Methyltransf_Superfamily"/>
</dbReference>
<protein>
    <submittedName>
        <fullName evidence="5">Methyltransferase family protein</fullName>
    </submittedName>
</protein>
<sequence length="202" mass="21668">MPPTLVDGTRLWVDARLRALVQRRGEAPILHRLGGDVPGGRALELGPGRRGTGLRLALELFGAEQATGVELYPASVADARLALDDLGGRVTVVQGDATALPQDDSSVDAVFGYHVLHHVGPWREVVREAARVLRPGGRFYSCEMTARFIDSRPLRAVSRHPADGDRPIPEAIADACRDAGLTVVAQETRLAGLWTGLVATRS</sequence>
<keyword evidence="6" id="KW-1185">Reference proteome</keyword>
<evidence type="ECO:0000313" key="5">
    <source>
        <dbReference type="EMBL" id="TWH73033.1"/>
    </source>
</evidence>
<dbReference type="PANTHER" id="PTHR42912">
    <property type="entry name" value="METHYLTRANSFERASE"/>
    <property type="match status" value="1"/>
</dbReference>
<evidence type="ECO:0000256" key="2">
    <source>
        <dbReference type="ARBA" id="ARBA00022679"/>
    </source>
</evidence>
<organism evidence="5 6">
    <name type="scientific">Modestobacter roseus</name>
    <dbReference type="NCBI Taxonomy" id="1181884"/>
    <lineage>
        <taxon>Bacteria</taxon>
        <taxon>Bacillati</taxon>
        <taxon>Actinomycetota</taxon>
        <taxon>Actinomycetes</taxon>
        <taxon>Geodermatophilales</taxon>
        <taxon>Geodermatophilaceae</taxon>
        <taxon>Modestobacter</taxon>
    </lineage>
</organism>
<dbReference type="InterPro" id="IPR023576">
    <property type="entry name" value="UbiE/COQ5_MeTrFase_CS"/>
</dbReference>
<dbReference type="PROSITE" id="PS01184">
    <property type="entry name" value="UBIE_2"/>
    <property type="match status" value="1"/>
</dbReference>
<dbReference type="PANTHER" id="PTHR42912:SF93">
    <property type="entry name" value="N6-ADENOSINE-METHYLTRANSFERASE TMT1A"/>
    <property type="match status" value="1"/>
</dbReference>
<evidence type="ECO:0000256" key="1">
    <source>
        <dbReference type="ARBA" id="ARBA00022603"/>
    </source>
</evidence>
<dbReference type="AlphaFoldDB" id="A0A562IQP2"/>
<keyword evidence="1 5" id="KW-0489">Methyltransferase</keyword>
<dbReference type="SUPFAM" id="SSF53335">
    <property type="entry name" value="S-adenosyl-L-methionine-dependent methyltransferases"/>
    <property type="match status" value="1"/>
</dbReference>
<accession>A0A562IQP2</accession>
<evidence type="ECO:0000259" key="4">
    <source>
        <dbReference type="Pfam" id="PF08241"/>
    </source>
</evidence>
<proteinExistence type="predicted"/>
<evidence type="ECO:0000256" key="3">
    <source>
        <dbReference type="ARBA" id="ARBA00022691"/>
    </source>
</evidence>
<name>A0A562IQP2_9ACTN</name>
<dbReference type="Gene3D" id="3.40.50.150">
    <property type="entry name" value="Vaccinia Virus protein VP39"/>
    <property type="match status" value="1"/>
</dbReference>
<feature type="domain" description="Methyltransferase type 11" evidence="4">
    <location>
        <begin position="43"/>
        <end position="140"/>
    </location>
</feature>